<keyword evidence="2" id="KW-1185">Reference proteome</keyword>
<dbReference type="AlphaFoldDB" id="A0AAW0HQU0"/>
<gene>
    <name evidence="1" type="ORF">U0070_017050</name>
</gene>
<comment type="caution">
    <text evidence="1">The sequence shown here is derived from an EMBL/GenBank/DDBJ whole genome shotgun (WGS) entry which is preliminary data.</text>
</comment>
<evidence type="ECO:0000313" key="1">
    <source>
        <dbReference type="EMBL" id="KAK7804437.1"/>
    </source>
</evidence>
<evidence type="ECO:0000313" key="2">
    <source>
        <dbReference type="Proteomes" id="UP001488838"/>
    </source>
</evidence>
<proteinExistence type="predicted"/>
<protein>
    <recommendedName>
        <fullName evidence="3">Profilin</fullName>
    </recommendedName>
</protein>
<dbReference type="Proteomes" id="UP001488838">
    <property type="component" value="Unassembled WGS sequence"/>
</dbReference>
<feature type="non-terminal residue" evidence="1">
    <location>
        <position position="1"/>
    </location>
</feature>
<accession>A0AAW0HQU0</accession>
<name>A0AAW0HQU0_MYOGA</name>
<feature type="non-terminal residue" evidence="1">
    <location>
        <position position="72"/>
    </location>
</feature>
<evidence type="ECO:0008006" key="3">
    <source>
        <dbReference type="Google" id="ProtNLM"/>
    </source>
</evidence>
<dbReference type="EMBL" id="JBBHLL010000379">
    <property type="protein sequence ID" value="KAK7804437.1"/>
    <property type="molecule type" value="Genomic_DNA"/>
</dbReference>
<organism evidence="1 2">
    <name type="scientific">Myodes glareolus</name>
    <name type="common">Bank vole</name>
    <name type="synonym">Clethrionomys glareolus</name>
    <dbReference type="NCBI Taxonomy" id="447135"/>
    <lineage>
        <taxon>Eukaryota</taxon>
        <taxon>Metazoa</taxon>
        <taxon>Chordata</taxon>
        <taxon>Craniata</taxon>
        <taxon>Vertebrata</taxon>
        <taxon>Euteleostomi</taxon>
        <taxon>Mammalia</taxon>
        <taxon>Eutheria</taxon>
        <taxon>Euarchontoglires</taxon>
        <taxon>Glires</taxon>
        <taxon>Rodentia</taxon>
        <taxon>Myomorpha</taxon>
        <taxon>Muroidea</taxon>
        <taxon>Cricetidae</taxon>
        <taxon>Arvicolinae</taxon>
        <taxon>Myodes</taxon>
    </lineage>
</organism>
<sequence length="72" mass="7493">EVSLESALKSCSVAYEGSREARTQGGALLCGGRLALGKNCWLVQVLVTRLDCKGKASTEVSALRAAVLAGLR</sequence>
<reference evidence="1 2" key="1">
    <citation type="journal article" date="2023" name="bioRxiv">
        <title>Conserved and derived expression patterns and positive selection on dental genes reveal complex evolutionary context of ever-growing rodent molars.</title>
        <authorList>
            <person name="Calamari Z.T."/>
            <person name="Song A."/>
            <person name="Cohen E."/>
            <person name="Akter M."/>
            <person name="Roy R.D."/>
            <person name="Hallikas O."/>
            <person name="Christensen M.M."/>
            <person name="Li P."/>
            <person name="Marangoni P."/>
            <person name="Jernvall J."/>
            <person name="Klein O.D."/>
        </authorList>
    </citation>
    <scope>NUCLEOTIDE SEQUENCE [LARGE SCALE GENOMIC DNA]</scope>
    <source>
        <strain evidence="1">V071</strain>
    </source>
</reference>